<proteinExistence type="inferred from homology"/>
<evidence type="ECO:0000256" key="5">
    <source>
        <dbReference type="HAMAP-Rule" id="MF_00402"/>
    </source>
</evidence>
<evidence type="ECO:0000256" key="1">
    <source>
        <dbReference type="ARBA" id="ARBA00005781"/>
    </source>
</evidence>
<dbReference type="Pfam" id="PF01245">
    <property type="entry name" value="Ribosomal_L19"/>
    <property type="match status" value="1"/>
</dbReference>
<protein>
    <recommendedName>
        <fullName evidence="4 5">Large ribosomal subunit protein bL19</fullName>
    </recommendedName>
</protein>
<keyword evidence="2 5" id="KW-0689">Ribosomal protein</keyword>
<dbReference type="Gene3D" id="2.30.30.790">
    <property type="match status" value="1"/>
</dbReference>
<accession>A0A286RA35</accession>
<keyword evidence="8" id="KW-1185">Reference proteome</keyword>
<dbReference type="Proteomes" id="UP000215086">
    <property type="component" value="Chromosome"/>
</dbReference>
<reference evidence="7 8" key="1">
    <citation type="journal article" name="Front. Microbiol.">
        <title>Sugar Metabolism of the First Thermophilic Planctomycete Thermogutta terrifontis: Comparative Genomic and Transcriptomic Approaches.</title>
        <authorList>
            <person name="Elcheninov A.G."/>
            <person name="Menzel P."/>
            <person name="Gudbergsdottir S.R."/>
            <person name="Slesarev A.I."/>
            <person name="Kadnikov V.V."/>
            <person name="Krogh A."/>
            <person name="Bonch-Osmolovskaya E.A."/>
            <person name="Peng X."/>
            <person name="Kublanov I.V."/>
        </authorList>
    </citation>
    <scope>NUCLEOTIDE SEQUENCE [LARGE SCALE GENOMIC DNA]</scope>
    <source>
        <strain evidence="7 8">R1</strain>
    </source>
</reference>
<sequence>MNKGELLKAVEQPCLKTDIPYFEVGDTVDVHCRIIEGNNERIQIFSGVVIARSGSGTREMFTVRRIVQGEGVERKFPLHSPRIAKIEVKRTAIVRRAKLYFLRDRVGKAVRLRERRPDQMQKRFNRERAYWAKRGGQPVEQTTSA</sequence>
<dbReference type="EMBL" id="CP018477">
    <property type="protein sequence ID" value="ASV72797.1"/>
    <property type="molecule type" value="Genomic_DNA"/>
</dbReference>
<dbReference type="InterPro" id="IPR001857">
    <property type="entry name" value="Ribosomal_bL19"/>
</dbReference>
<evidence type="ECO:0000313" key="7">
    <source>
        <dbReference type="EMBL" id="ASV72797.1"/>
    </source>
</evidence>
<dbReference type="InterPro" id="IPR008991">
    <property type="entry name" value="Translation_prot_SH3-like_sf"/>
</dbReference>
<dbReference type="PRINTS" id="PR00061">
    <property type="entry name" value="RIBOSOMALL19"/>
</dbReference>
<keyword evidence="3 5" id="KW-0687">Ribonucleoprotein</keyword>
<dbReference type="KEGG" id="ttf:THTE_0195"/>
<evidence type="ECO:0000313" key="8">
    <source>
        <dbReference type="Proteomes" id="UP000215086"/>
    </source>
</evidence>
<organism evidence="7 8">
    <name type="scientific">Thermogutta terrifontis</name>
    <dbReference type="NCBI Taxonomy" id="1331910"/>
    <lineage>
        <taxon>Bacteria</taxon>
        <taxon>Pseudomonadati</taxon>
        <taxon>Planctomycetota</taxon>
        <taxon>Planctomycetia</taxon>
        <taxon>Pirellulales</taxon>
        <taxon>Thermoguttaceae</taxon>
        <taxon>Thermogutta</taxon>
    </lineage>
</organism>
<dbReference type="InterPro" id="IPR038657">
    <property type="entry name" value="Ribosomal_bL19_sf"/>
</dbReference>
<comment type="function">
    <text evidence="5 6">This protein is located at the 30S-50S ribosomal subunit interface and may play a role in the structure and function of the aminoacyl-tRNA binding site.</text>
</comment>
<dbReference type="AlphaFoldDB" id="A0A286RA35"/>
<dbReference type="NCBIfam" id="TIGR01024">
    <property type="entry name" value="rplS_bact"/>
    <property type="match status" value="1"/>
</dbReference>
<dbReference type="InterPro" id="IPR018257">
    <property type="entry name" value="Ribosomal_bL19_CS"/>
</dbReference>
<evidence type="ECO:0000256" key="6">
    <source>
        <dbReference type="RuleBase" id="RU000559"/>
    </source>
</evidence>
<dbReference type="OrthoDB" id="9803541at2"/>
<dbReference type="PANTHER" id="PTHR15680">
    <property type="entry name" value="RIBOSOMAL PROTEIN L19"/>
    <property type="match status" value="1"/>
</dbReference>
<dbReference type="SUPFAM" id="SSF50104">
    <property type="entry name" value="Translation proteins SH3-like domain"/>
    <property type="match status" value="1"/>
</dbReference>
<gene>
    <name evidence="5" type="primary">rplS</name>
    <name evidence="7" type="ORF">THTE_0195</name>
</gene>
<evidence type="ECO:0000256" key="4">
    <source>
        <dbReference type="ARBA" id="ARBA00035171"/>
    </source>
</evidence>
<dbReference type="PROSITE" id="PS01015">
    <property type="entry name" value="RIBOSOMAL_L19"/>
    <property type="match status" value="1"/>
</dbReference>
<dbReference type="GO" id="GO:0006412">
    <property type="term" value="P:translation"/>
    <property type="evidence" value="ECO:0007669"/>
    <property type="project" value="UniProtKB-UniRule"/>
</dbReference>
<dbReference type="PIRSF" id="PIRSF002191">
    <property type="entry name" value="Ribosomal_L19"/>
    <property type="match status" value="1"/>
</dbReference>
<evidence type="ECO:0000256" key="2">
    <source>
        <dbReference type="ARBA" id="ARBA00022980"/>
    </source>
</evidence>
<comment type="similarity">
    <text evidence="1 5 6">Belongs to the bacterial ribosomal protein bL19 family.</text>
</comment>
<dbReference type="HAMAP" id="MF_00402">
    <property type="entry name" value="Ribosomal_bL19"/>
    <property type="match status" value="1"/>
</dbReference>
<dbReference type="FunFam" id="2.30.30.790:FF:000001">
    <property type="entry name" value="50S ribosomal protein L19"/>
    <property type="match status" value="1"/>
</dbReference>
<name>A0A286RA35_9BACT</name>
<evidence type="ECO:0000256" key="3">
    <source>
        <dbReference type="ARBA" id="ARBA00023274"/>
    </source>
</evidence>
<dbReference type="PANTHER" id="PTHR15680:SF9">
    <property type="entry name" value="LARGE RIBOSOMAL SUBUNIT PROTEIN BL19M"/>
    <property type="match status" value="1"/>
</dbReference>
<dbReference type="GO" id="GO:0003735">
    <property type="term" value="F:structural constituent of ribosome"/>
    <property type="evidence" value="ECO:0007669"/>
    <property type="project" value="InterPro"/>
</dbReference>
<dbReference type="GO" id="GO:0022625">
    <property type="term" value="C:cytosolic large ribosomal subunit"/>
    <property type="evidence" value="ECO:0007669"/>
    <property type="project" value="TreeGrafter"/>
</dbReference>